<dbReference type="GO" id="GO:0006952">
    <property type="term" value="P:defense response"/>
    <property type="evidence" value="ECO:0007669"/>
    <property type="project" value="UniProtKB-KW"/>
</dbReference>
<keyword evidence="7" id="KW-0568">Pathogenesis-related protein</keyword>
<sequence length="181" mass="20314">MILIIGAKLQIIIMEMAQQIQDRATFVKGVPVVEPRNDYFWLNQPDLILFLMHFTLFQVPDAASGHRKIQESVGDDILSGGLGAVRFHMECSSSTSTNADSFPRPINRRQNRGQSVTTQRKAFHEDETHNPTQRVQNARIGDDNVMAAKIQVLEGQQANMKMMIVCLGTVLLCLLCFSVLK</sequence>
<keyword evidence="11" id="KW-1185">Reference proteome</keyword>
<dbReference type="Pfam" id="PF03094">
    <property type="entry name" value="Mlo"/>
    <property type="match status" value="1"/>
</dbReference>
<evidence type="ECO:0000313" key="11">
    <source>
        <dbReference type="Proteomes" id="UP000823749"/>
    </source>
</evidence>
<evidence type="ECO:0000256" key="4">
    <source>
        <dbReference type="ARBA" id="ARBA00022821"/>
    </source>
</evidence>
<dbReference type="EMBL" id="JACTNZ010000010">
    <property type="protein sequence ID" value="KAG5529945.1"/>
    <property type="molecule type" value="Genomic_DNA"/>
</dbReference>
<keyword evidence="3 9" id="KW-0812">Transmembrane</keyword>
<comment type="subcellular location">
    <subcellularLocation>
        <location evidence="1">Membrane</location>
        <topology evidence="1">Multi-pass membrane protein</topology>
    </subcellularLocation>
</comment>
<gene>
    <name evidence="10" type="ORF">RHGRI_030351</name>
</gene>
<dbReference type="PANTHER" id="PTHR31942">
    <property type="entry name" value="MLO-LIKE PROTEIN 1"/>
    <property type="match status" value="1"/>
</dbReference>
<accession>A0AAV6IPR6</accession>
<evidence type="ECO:0000256" key="8">
    <source>
        <dbReference type="SAM" id="MobiDB-lite"/>
    </source>
</evidence>
<evidence type="ECO:0000256" key="5">
    <source>
        <dbReference type="ARBA" id="ARBA00022989"/>
    </source>
</evidence>
<comment type="similarity">
    <text evidence="2">Belongs to the MLO family.</text>
</comment>
<keyword evidence="4" id="KW-0611">Plant defense</keyword>
<protein>
    <submittedName>
        <fullName evidence="10">Uncharacterized protein</fullName>
    </submittedName>
</protein>
<dbReference type="Proteomes" id="UP000823749">
    <property type="component" value="Chromosome 10"/>
</dbReference>
<keyword evidence="5 9" id="KW-1133">Transmembrane helix</keyword>
<evidence type="ECO:0000256" key="7">
    <source>
        <dbReference type="ARBA" id="ARBA00023265"/>
    </source>
</evidence>
<reference evidence="10" key="1">
    <citation type="submission" date="2020-08" db="EMBL/GenBank/DDBJ databases">
        <title>Plant Genome Project.</title>
        <authorList>
            <person name="Zhang R.-G."/>
        </authorList>
    </citation>
    <scope>NUCLEOTIDE SEQUENCE</scope>
    <source>
        <strain evidence="10">WSP0</strain>
        <tissue evidence="10">Leaf</tissue>
    </source>
</reference>
<evidence type="ECO:0000256" key="3">
    <source>
        <dbReference type="ARBA" id="ARBA00022692"/>
    </source>
</evidence>
<feature type="transmembrane region" description="Helical" evidence="9">
    <location>
        <begin position="162"/>
        <end position="180"/>
    </location>
</feature>
<evidence type="ECO:0000256" key="6">
    <source>
        <dbReference type="ARBA" id="ARBA00023136"/>
    </source>
</evidence>
<name>A0AAV6IPR6_9ERIC</name>
<dbReference type="PANTHER" id="PTHR31942:SF117">
    <property type="entry name" value="MLO-LIKE PROTEIN"/>
    <property type="match status" value="1"/>
</dbReference>
<comment type="caution">
    <text evidence="10">The sequence shown here is derived from an EMBL/GenBank/DDBJ whole genome shotgun (WGS) entry which is preliminary data.</text>
</comment>
<proteinExistence type="inferred from homology"/>
<feature type="region of interest" description="Disordered" evidence="8">
    <location>
        <begin position="94"/>
        <end position="133"/>
    </location>
</feature>
<evidence type="ECO:0000256" key="9">
    <source>
        <dbReference type="SAM" id="Phobius"/>
    </source>
</evidence>
<evidence type="ECO:0000256" key="2">
    <source>
        <dbReference type="ARBA" id="ARBA00006574"/>
    </source>
</evidence>
<dbReference type="AlphaFoldDB" id="A0AAV6IPR6"/>
<organism evidence="10 11">
    <name type="scientific">Rhododendron griersonianum</name>
    <dbReference type="NCBI Taxonomy" id="479676"/>
    <lineage>
        <taxon>Eukaryota</taxon>
        <taxon>Viridiplantae</taxon>
        <taxon>Streptophyta</taxon>
        <taxon>Embryophyta</taxon>
        <taxon>Tracheophyta</taxon>
        <taxon>Spermatophyta</taxon>
        <taxon>Magnoliopsida</taxon>
        <taxon>eudicotyledons</taxon>
        <taxon>Gunneridae</taxon>
        <taxon>Pentapetalae</taxon>
        <taxon>asterids</taxon>
        <taxon>Ericales</taxon>
        <taxon>Ericaceae</taxon>
        <taxon>Ericoideae</taxon>
        <taxon>Rhodoreae</taxon>
        <taxon>Rhododendron</taxon>
    </lineage>
</organism>
<evidence type="ECO:0000256" key="1">
    <source>
        <dbReference type="ARBA" id="ARBA00004141"/>
    </source>
</evidence>
<evidence type="ECO:0000313" key="10">
    <source>
        <dbReference type="EMBL" id="KAG5529945.1"/>
    </source>
</evidence>
<dbReference type="GO" id="GO:0016020">
    <property type="term" value="C:membrane"/>
    <property type="evidence" value="ECO:0007669"/>
    <property type="project" value="UniProtKB-SubCell"/>
</dbReference>
<dbReference type="InterPro" id="IPR004326">
    <property type="entry name" value="Mlo"/>
</dbReference>
<keyword evidence="6 9" id="KW-0472">Membrane</keyword>